<feature type="transmembrane region" description="Helical" evidence="6">
    <location>
        <begin position="67"/>
        <end position="88"/>
    </location>
</feature>
<keyword evidence="4 6" id="KW-1133">Transmembrane helix</keyword>
<feature type="transmembrane region" description="Helical" evidence="6">
    <location>
        <begin position="29"/>
        <end position="47"/>
    </location>
</feature>
<evidence type="ECO:0000256" key="5">
    <source>
        <dbReference type="ARBA" id="ARBA00023136"/>
    </source>
</evidence>
<dbReference type="CDD" id="cd06580">
    <property type="entry name" value="TM_PBP1_transp_TpRbsC_like"/>
    <property type="match status" value="1"/>
</dbReference>
<evidence type="ECO:0000256" key="6">
    <source>
        <dbReference type="SAM" id="Phobius"/>
    </source>
</evidence>
<feature type="transmembrane region" description="Helical" evidence="6">
    <location>
        <begin position="252"/>
        <end position="274"/>
    </location>
</feature>
<feature type="transmembrane region" description="Helical" evidence="6">
    <location>
        <begin position="286"/>
        <end position="315"/>
    </location>
</feature>
<evidence type="ECO:0000256" key="1">
    <source>
        <dbReference type="ARBA" id="ARBA00004651"/>
    </source>
</evidence>
<keyword evidence="3 6" id="KW-0812">Transmembrane</keyword>
<feature type="transmembrane region" description="Helical" evidence="6">
    <location>
        <begin position="204"/>
        <end position="223"/>
    </location>
</feature>
<dbReference type="PANTHER" id="PTHR47089">
    <property type="entry name" value="ABC TRANSPORTER, PERMEASE PROTEIN"/>
    <property type="match status" value="1"/>
</dbReference>
<name>A0ABW6VB16_MICFU</name>
<evidence type="ECO:0000313" key="8">
    <source>
        <dbReference type="Proteomes" id="UP001602119"/>
    </source>
</evidence>
<dbReference type="EMBL" id="JBIAXI010000017">
    <property type="protein sequence ID" value="MFF4776410.1"/>
    <property type="molecule type" value="Genomic_DNA"/>
</dbReference>
<feature type="transmembrane region" description="Helical" evidence="6">
    <location>
        <begin position="327"/>
        <end position="348"/>
    </location>
</feature>
<dbReference type="PANTHER" id="PTHR47089:SF1">
    <property type="entry name" value="GUANOSINE ABC TRANSPORTER PERMEASE PROTEIN NUPP"/>
    <property type="match status" value="1"/>
</dbReference>
<evidence type="ECO:0000256" key="2">
    <source>
        <dbReference type="ARBA" id="ARBA00022475"/>
    </source>
</evidence>
<gene>
    <name evidence="7" type="ORF">ACFY05_26470</name>
</gene>
<dbReference type="InterPro" id="IPR001851">
    <property type="entry name" value="ABC_transp_permease"/>
</dbReference>
<keyword evidence="5 6" id="KW-0472">Membrane</keyword>
<dbReference type="RefSeq" id="WP_066949525.1">
    <property type="nucleotide sequence ID" value="NZ_BBYK01000075.1"/>
</dbReference>
<feature type="transmembrane region" description="Helical" evidence="6">
    <location>
        <begin position="147"/>
        <end position="165"/>
    </location>
</feature>
<sequence length="354" mass="36407">MTDTTAPAASPARARLSALRPSPGLRQSLIAIALGLLASLIIIAVIADEPMAAFRAFALGSFEDVYSFGTMLSIATILAITGLSSAIGFKAGAFNIGGEGQLYAGGLTAAVVALYMPGPGPVVMVTALVAAAVVGAAWIAIPALLRVYFGVTEIVTTLMSTYIAIDVTTYLVKAYFKDPQSGALETPPIPQETWLPGILSPSNANYGLFLAVLLAGAMALFLARTRLGLRLRLVGLQPSFAENVGIASDRTLLGGMLTSGALAGLAGGVAILGLTHNFIDSFSPQFGFLGITVALIGRLSPFGVLAAAVLYGSLMTGATSMQSVSDVPFALVFILQGLLILLITSQGIRRRGAM</sequence>
<organism evidence="7 8">
    <name type="scientific">Microtetraspora fusca</name>
    <dbReference type="NCBI Taxonomy" id="1997"/>
    <lineage>
        <taxon>Bacteria</taxon>
        <taxon>Bacillati</taxon>
        <taxon>Actinomycetota</taxon>
        <taxon>Actinomycetes</taxon>
        <taxon>Streptosporangiales</taxon>
        <taxon>Streptosporangiaceae</taxon>
        <taxon>Microtetraspora</taxon>
    </lineage>
</organism>
<dbReference type="Pfam" id="PF02653">
    <property type="entry name" value="BPD_transp_2"/>
    <property type="match status" value="1"/>
</dbReference>
<feature type="transmembrane region" description="Helical" evidence="6">
    <location>
        <begin position="122"/>
        <end position="140"/>
    </location>
</feature>
<evidence type="ECO:0000256" key="3">
    <source>
        <dbReference type="ARBA" id="ARBA00022692"/>
    </source>
</evidence>
<reference evidence="7 8" key="1">
    <citation type="submission" date="2024-10" db="EMBL/GenBank/DDBJ databases">
        <title>The Natural Products Discovery Center: Release of the First 8490 Sequenced Strains for Exploring Actinobacteria Biosynthetic Diversity.</title>
        <authorList>
            <person name="Kalkreuter E."/>
            <person name="Kautsar S.A."/>
            <person name="Yang D."/>
            <person name="Bader C.D."/>
            <person name="Teijaro C.N."/>
            <person name="Fluegel L."/>
            <person name="Davis C.M."/>
            <person name="Simpson J.R."/>
            <person name="Lauterbach L."/>
            <person name="Steele A.D."/>
            <person name="Gui C."/>
            <person name="Meng S."/>
            <person name="Li G."/>
            <person name="Viehrig K."/>
            <person name="Ye F."/>
            <person name="Su P."/>
            <person name="Kiefer A.F."/>
            <person name="Nichols A."/>
            <person name="Cepeda A.J."/>
            <person name="Yan W."/>
            <person name="Fan B."/>
            <person name="Jiang Y."/>
            <person name="Adhikari A."/>
            <person name="Zheng C.-J."/>
            <person name="Schuster L."/>
            <person name="Cowan T.M."/>
            <person name="Smanski M.J."/>
            <person name="Chevrette M.G."/>
            <person name="De Carvalho L.P.S."/>
            <person name="Shen B."/>
        </authorList>
    </citation>
    <scope>NUCLEOTIDE SEQUENCE [LARGE SCALE GENOMIC DNA]</scope>
    <source>
        <strain evidence="7 8">NPDC001281</strain>
    </source>
</reference>
<proteinExistence type="predicted"/>
<comment type="caution">
    <text evidence="7">The sequence shown here is derived from an EMBL/GenBank/DDBJ whole genome shotgun (WGS) entry which is preliminary data.</text>
</comment>
<comment type="subcellular location">
    <subcellularLocation>
        <location evidence="1">Cell membrane</location>
        <topology evidence="1">Multi-pass membrane protein</topology>
    </subcellularLocation>
</comment>
<evidence type="ECO:0000256" key="4">
    <source>
        <dbReference type="ARBA" id="ARBA00022989"/>
    </source>
</evidence>
<protein>
    <submittedName>
        <fullName evidence="7">ABC transporter permease</fullName>
    </submittedName>
</protein>
<evidence type="ECO:0000313" key="7">
    <source>
        <dbReference type="EMBL" id="MFF4776410.1"/>
    </source>
</evidence>
<keyword evidence="8" id="KW-1185">Reference proteome</keyword>
<feature type="transmembrane region" description="Helical" evidence="6">
    <location>
        <begin position="100"/>
        <end position="116"/>
    </location>
</feature>
<accession>A0ABW6VB16</accession>
<dbReference type="Proteomes" id="UP001602119">
    <property type="component" value="Unassembled WGS sequence"/>
</dbReference>
<keyword evidence="2" id="KW-1003">Cell membrane</keyword>